<gene>
    <name evidence="3" type="ORF">EQG66_13845</name>
</gene>
<dbReference type="SUPFAM" id="SSF53474">
    <property type="entry name" value="alpha/beta-Hydrolases"/>
    <property type="match status" value="1"/>
</dbReference>
<dbReference type="Pfam" id="PF20434">
    <property type="entry name" value="BD-FAE"/>
    <property type="match status" value="1"/>
</dbReference>
<evidence type="ECO:0000313" key="3">
    <source>
        <dbReference type="EMBL" id="RXR25589.1"/>
    </source>
</evidence>
<organism evidence="3 4">
    <name type="scientific">Sphingobium fluviale</name>
    <dbReference type="NCBI Taxonomy" id="2506423"/>
    <lineage>
        <taxon>Bacteria</taxon>
        <taxon>Pseudomonadati</taxon>
        <taxon>Pseudomonadota</taxon>
        <taxon>Alphaproteobacteria</taxon>
        <taxon>Sphingomonadales</taxon>
        <taxon>Sphingomonadaceae</taxon>
        <taxon>Sphingobium</taxon>
    </lineage>
</organism>
<keyword evidence="4" id="KW-1185">Reference proteome</keyword>
<reference evidence="4" key="1">
    <citation type="submission" date="2019-01" db="EMBL/GenBank/DDBJ databases">
        <title>Cytophagaceae bacterium strain CAR-16.</title>
        <authorList>
            <person name="Chen W.-M."/>
        </authorList>
    </citation>
    <scope>NUCLEOTIDE SEQUENCE [LARGE SCALE GENOMIC DNA]</scope>
    <source>
        <strain evidence="4">CHR27</strain>
    </source>
</reference>
<proteinExistence type="predicted"/>
<dbReference type="RefSeq" id="WP_129405144.1">
    <property type="nucleotide sequence ID" value="NZ_SBKP01000019.1"/>
</dbReference>
<dbReference type="OrthoDB" id="9771666at2"/>
<dbReference type="InterPro" id="IPR029058">
    <property type="entry name" value="AB_hydrolase_fold"/>
</dbReference>
<dbReference type="PANTHER" id="PTHR48081:SF33">
    <property type="entry name" value="KYNURENINE FORMAMIDASE"/>
    <property type="match status" value="1"/>
</dbReference>
<dbReference type="InterPro" id="IPR050300">
    <property type="entry name" value="GDXG_lipolytic_enzyme"/>
</dbReference>
<dbReference type="EMBL" id="SBKP01000019">
    <property type="protein sequence ID" value="RXR25589.1"/>
    <property type="molecule type" value="Genomic_DNA"/>
</dbReference>
<accession>A0A4Q1KD92</accession>
<dbReference type="Gene3D" id="3.40.50.1820">
    <property type="entry name" value="alpha/beta hydrolase"/>
    <property type="match status" value="1"/>
</dbReference>
<comment type="caution">
    <text evidence="3">The sequence shown here is derived from an EMBL/GenBank/DDBJ whole genome shotgun (WGS) entry which is preliminary data.</text>
</comment>
<dbReference type="PANTHER" id="PTHR48081">
    <property type="entry name" value="AB HYDROLASE SUPERFAMILY PROTEIN C4A8.06C"/>
    <property type="match status" value="1"/>
</dbReference>
<protein>
    <submittedName>
        <fullName evidence="3">Alpha/beta hydrolase</fullName>
    </submittedName>
</protein>
<feature type="domain" description="BD-FAE-like" evidence="2">
    <location>
        <begin position="66"/>
        <end position="254"/>
    </location>
</feature>
<keyword evidence="1 3" id="KW-0378">Hydrolase</keyword>
<dbReference type="Proteomes" id="UP000290958">
    <property type="component" value="Unassembled WGS sequence"/>
</dbReference>
<dbReference type="GO" id="GO:0016787">
    <property type="term" value="F:hydrolase activity"/>
    <property type="evidence" value="ECO:0007669"/>
    <property type="project" value="UniProtKB-KW"/>
</dbReference>
<dbReference type="AlphaFoldDB" id="A0A4Q1KD92"/>
<dbReference type="InterPro" id="IPR049492">
    <property type="entry name" value="BD-FAE-like_dom"/>
</dbReference>
<name>A0A4Q1KD92_9SPHN</name>
<evidence type="ECO:0000259" key="2">
    <source>
        <dbReference type="Pfam" id="PF20434"/>
    </source>
</evidence>
<sequence length="304" mass="32799">MRFLALVLIAAIVIPLGTAPIDARETLRERLRARMEQKLEEPPAEGVIEKSYGSDPLQKLDFWKASAADAPLVIFVHGGGWKRGDKRNATGAAKVNHWRAQGYAVASLNYRLVPANSVEQQAQDVADAVAWLRREAGSLGFDSRRIVLSGHSAGAHLVALVGTDGRYLEQAGLRLTDLRGVIPIDGAAYDVPAQMTEGASIMRNTYAQAFGTDLERQRALSPTLHAAAPNAPAFLILHVEREDGARQSKALAEALGKAGVAVTLKDFPGTGLKGHMEINRSLGKPDYPATPVVDRWLAEVFATR</sequence>
<evidence type="ECO:0000256" key="1">
    <source>
        <dbReference type="ARBA" id="ARBA00022801"/>
    </source>
</evidence>
<evidence type="ECO:0000313" key="4">
    <source>
        <dbReference type="Proteomes" id="UP000290958"/>
    </source>
</evidence>